<accession>A0AAD5L8H6</accession>
<organism evidence="2 3">
    <name type="scientific">Pythium insidiosum</name>
    <name type="common">Pythiosis disease agent</name>
    <dbReference type="NCBI Taxonomy" id="114742"/>
    <lineage>
        <taxon>Eukaryota</taxon>
        <taxon>Sar</taxon>
        <taxon>Stramenopiles</taxon>
        <taxon>Oomycota</taxon>
        <taxon>Peronosporomycetes</taxon>
        <taxon>Pythiales</taxon>
        <taxon>Pythiaceae</taxon>
        <taxon>Pythium</taxon>
    </lineage>
</organism>
<feature type="compositionally biased region" description="Basic and acidic residues" evidence="1">
    <location>
        <begin position="43"/>
        <end position="79"/>
    </location>
</feature>
<reference evidence="2" key="1">
    <citation type="submission" date="2021-12" db="EMBL/GenBank/DDBJ databases">
        <title>Prjna785345.</title>
        <authorList>
            <person name="Rujirawat T."/>
            <person name="Krajaejun T."/>
        </authorList>
    </citation>
    <scope>NUCLEOTIDE SEQUENCE</scope>
    <source>
        <strain evidence="2">Pi057C3</strain>
    </source>
</reference>
<keyword evidence="3" id="KW-1185">Reference proteome</keyword>
<sequence>MDGARGHDAHDDGDAPLEHESAGKSSVRRRLRPGFSIRKRIGLKIDADDAKGDASHASPSREDGAARSEDVEWWKKEYRAPPPGHLGAHVVTVDDKADAGSTSATDTPRRHRAVRRNSMESTERKLEMMDVAAVPSSQYETPERPQRRARGAGGDYHDARIAPDSSPNQKRKIIDLQDADATVFAPTVVAKEPKRFHEPSSSQHATNSSSSNDGGAAAADAAPTAITPSNLLRPMTKIDIQAGASASLSRSSDAVVPESCTKSA</sequence>
<name>A0AAD5L8H6_PYTIN</name>
<dbReference type="AlphaFoldDB" id="A0AAD5L8H6"/>
<gene>
    <name evidence="2" type="ORF">P43SY_010590</name>
</gene>
<feature type="compositionally biased region" description="Basic and acidic residues" evidence="1">
    <location>
        <begin position="1"/>
        <end position="22"/>
    </location>
</feature>
<evidence type="ECO:0000256" key="1">
    <source>
        <dbReference type="SAM" id="MobiDB-lite"/>
    </source>
</evidence>
<feature type="compositionally biased region" description="Low complexity" evidence="1">
    <location>
        <begin position="200"/>
        <end position="229"/>
    </location>
</feature>
<feature type="compositionally biased region" description="Basic and acidic residues" evidence="1">
    <location>
        <begin position="117"/>
        <end position="128"/>
    </location>
</feature>
<protein>
    <submittedName>
        <fullName evidence="2">Uncharacterized protein</fullName>
    </submittedName>
</protein>
<evidence type="ECO:0000313" key="2">
    <source>
        <dbReference type="EMBL" id="KAJ0392783.1"/>
    </source>
</evidence>
<dbReference type="Proteomes" id="UP001209570">
    <property type="component" value="Unassembled WGS sequence"/>
</dbReference>
<feature type="compositionally biased region" description="Basic residues" evidence="1">
    <location>
        <begin position="26"/>
        <end position="42"/>
    </location>
</feature>
<feature type="region of interest" description="Disordered" evidence="1">
    <location>
        <begin position="244"/>
        <end position="264"/>
    </location>
</feature>
<proteinExistence type="predicted"/>
<feature type="region of interest" description="Disordered" evidence="1">
    <location>
        <begin position="1"/>
        <end position="232"/>
    </location>
</feature>
<comment type="caution">
    <text evidence="2">The sequence shown here is derived from an EMBL/GenBank/DDBJ whole genome shotgun (WGS) entry which is preliminary data.</text>
</comment>
<evidence type="ECO:0000313" key="3">
    <source>
        <dbReference type="Proteomes" id="UP001209570"/>
    </source>
</evidence>
<dbReference type="EMBL" id="JAKCXM010000572">
    <property type="protein sequence ID" value="KAJ0392783.1"/>
    <property type="molecule type" value="Genomic_DNA"/>
</dbReference>